<dbReference type="InterPro" id="IPR050951">
    <property type="entry name" value="Retrovirus_Pol_polyprotein"/>
</dbReference>
<feature type="domain" description="Integrase catalytic" evidence="1">
    <location>
        <begin position="6"/>
        <end position="84"/>
    </location>
</feature>
<dbReference type="PROSITE" id="PS50994">
    <property type="entry name" value="INTEGRASE"/>
    <property type="match status" value="1"/>
</dbReference>
<dbReference type="GO" id="GO:0015074">
    <property type="term" value="P:DNA integration"/>
    <property type="evidence" value="ECO:0007669"/>
    <property type="project" value="InterPro"/>
</dbReference>
<protein>
    <recommendedName>
        <fullName evidence="1">Integrase catalytic domain-containing protein</fullName>
    </recommendedName>
</protein>
<dbReference type="EMBL" id="JAIFRP010004482">
    <property type="protein sequence ID" value="KAK2575228.1"/>
    <property type="molecule type" value="Genomic_DNA"/>
</dbReference>
<dbReference type="Gene3D" id="3.30.420.10">
    <property type="entry name" value="Ribonuclease H-like superfamily/Ribonuclease H"/>
    <property type="match status" value="1"/>
</dbReference>
<reference evidence="2" key="2">
    <citation type="journal article" date="2023" name="Commun. Biol.">
        <title>Intrasexual cuticular hydrocarbon dimorphism in a wasp sheds light on hydrocarbon biosynthesis genes in Hymenoptera.</title>
        <authorList>
            <person name="Moris V.C."/>
            <person name="Podsiadlowski L."/>
            <person name="Martin S."/>
            <person name="Oeyen J.P."/>
            <person name="Donath A."/>
            <person name="Petersen M."/>
            <person name="Wilbrandt J."/>
            <person name="Misof B."/>
            <person name="Liedtke D."/>
            <person name="Thamm M."/>
            <person name="Scheiner R."/>
            <person name="Schmitt T."/>
            <person name="Niehuis O."/>
        </authorList>
    </citation>
    <scope>NUCLEOTIDE SEQUENCE</scope>
    <source>
        <strain evidence="2">GBR_01_08_01A</strain>
    </source>
</reference>
<dbReference type="Pfam" id="PF12259">
    <property type="entry name" value="Baculo_F"/>
    <property type="match status" value="1"/>
</dbReference>
<proteinExistence type="predicted"/>
<dbReference type="AlphaFoldDB" id="A0AAD9R9C6"/>
<dbReference type="PANTHER" id="PTHR37984:SF15">
    <property type="entry name" value="INTEGRASE CATALYTIC DOMAIN-CONTAINING PROTEIN"/>
    <property type="match status" value="1"/>
</dbReference>
<evidence type="ECO:0000259" key="1">
    <source>
        <dbReference type="PROSITE" id="PS50994"/>
    </source>
</evidence>
<gene>
    <name evidence="2" type="ORF">KPH14_012810</name>
</gene>
<dbReference type="Proteomes" id="UP001258017">
    <property type="component" value="Unassembled WGS sequence"/>
</dbReference>
<sequence>MEITTTSEKPFERLALDIVGPLPLTESGNRFILTGQDDLTKYCFAEAIPNHEASTIAKILTKYFMKFGIPKTFLTDQGSDFMSKLIICGPRIYRSAVTLPPARFTQMNPTILLLLLLPISVIPLYYTNSPITHASGMFYDKLGVTQICNKKLTLLTHINITYLNQTRDILKLNYIKSQNLCSIILKDEIDRNHVSFHCEQSLKTINEELQDIEKKSEILNHLTNQETSKRKRRGLINGVSYAINWLFGTPDAGNAQFYTDSINMLRNDNKQTQTLLKTQIQIISSTIRNFNNSLQSLKYNEDTMNENFKRIDDFSMQANSHLSRLALESITTQQITTLSSLTNRISSEYNKYIEAMYLSSNNILSPLVITPKIFLEELQNYKGEQELILNPTYANLHVFYKVMDIHAIMM</sequence>
<name>A0AAD9R9C6_9HYME</name>
<evidence type="ECO:0000313" key="2">
    <source>
        <dbReference type="EMBL" id="KAK2575228.1"/>
    </source>
</evidence>
<dbReference type="GO" id="GO:0003676">
    <property type="term" value="F:nucleic acid binding"/>
    <property type="evidence" value="ECO:0007669"/>
    <property type="project" value="InterPro"/>
</dbReference>
<evidence type="ECO:0000313" key="3">
    <source>
        <dbReference type="Proteomes" id="UP001258017"/>
    </source>
</evidence>
<comment type="caution">
    <text evidence="2">The sequence shown here is derived from an EMBL/GenBank/DDBJ whole genome shotgun (WGS) entry which is preliminary data.</text>
</comment>
<dbReference type="InterPro" id="IPR012337">
    <property type="entry name" value="RNaseH-like_sf"/>
</dbReference>
<dbReference type="Pfam" id="PF00665">
    <property type="entry name" value="rve"/>
    <property type="match status" value="1"/>
</dbReference>
<accession>A0AAD9R9C6</accession>
<organism evidence="2 3">
    <name type="scientific">Odynerus spinipes</name>
    <dbReference type="NCBI Taxonomy" id="1348599"/>
    <lineage>
        <taxon>Eukaryota</taxon>
        <taxon>Metazoa</taxon>
        <taxon>Ecdysozoa</taxon>
        <taxon>Arthropoda</taxon>
        <taxon>Hexapoda</taxon>
        <taxon>Insecta</taxon>
        <taxon>Pterygota</taxon>
        <taxon>Neoptera</taxon>
        <taxon>Endopterygota</taxon>
        <taxon>Hymenoptera</taxon>
        <taxon>Apocrita</taxon>
        <taxon>Aculeata</taxon>
        <taxon>Vespoidea</taxon>
        <taxon>Vespidae</taxon>
        <taxon>Eumeninae</taxon>
        <taxon>Odynerus</taxon>
    </lineage>
</organism>
<dbReference type="PANTHER" id="PTHR37984">
    <property type="entry name" value="PROTEIN CBG26694"/>
    <property type="match status" value="1"/>
</dbReference>
<dbReference type="InterPro" id="IPR022048">
    <property type="entry name" value="Envelope_fusion-like"/>
</dbReference>
<dbReference type="InterPro" id="IPR036397">
    <property type="entry name" value="RNaseH_sf"/>
</dbReference>
<keyword evidence="3" id="KW-1185">Reference proteome</keyword>
<reference evidence="2" key="1">
    <citation type="submission" date="2021-08" db="EMBL/GenBank/DDBJ databases">
        <authorList>
            <person name="Misof B."/>
            <person name="Oliver O."/>
            <person name="Podsiadlowski L."/>
            <person name="Donath A."/>
            <person name="Peters R."/>
            <person name="Mayer C."/>
            <person name="Rust J."/>
            <person name="Gunkel S."/>
            <person name="Lesny P."/>
            <person name="Martin S."/>
            <person name="Oeyen J.P."/>
            <person name="Petersen M."/>
            <person name="Panagiotis P."/>
            <person name="Wilbrandt J."/>
            <person name="Tanja T."/>
        </authorList>
    </citation>
    <scope>NUCLEOTIDE SEQUENCE</scope>
    <source>
        <strain evidence="2">GBR_01_08_01A</strain>
        <tissue evidence="2">Thorax + abdomen</tissue>
    </source>
</reference>
<dbReference type="SUPFAM" id="SSF53098">
    <property type="entry name" value="Ribonuclease H-like"/>
    <property type="match status" value="1"/>
</dbReference>
<dbReference type="InterPro" id="IPR001584">
    <property type="entry name" value="Integrase_cat-core"/>
</dbReference>